<sequence length="276" mass="28861">MFDRILVPVDGSACALRAAKYGVELAAAFDAAVDVLHVDTGDVAPADVLAAVEGLAADRAVATHTATGNPRKRIVAFARERDADLVVMGRHGRRGVGERVLGSTTERVLRSAPAPVFTVAGEGVTDDLGTTYDDVLLPTDGSENALAAASHAAAVAARFDATVHVVAVVDVQREGGVFGAGGVDRSFVERLESRAAERVDAASERVTDREDVRVRRAVRRGHPSEALCEYAADEGVDLVAMGSAGSRSLAARYLGSVTDRVLRRADAPVLVVPADR</sequence>
<comment type="similarity">
    <text evidence="1">Belongs to the universal stress protein A family.</text>
</comment>
<name>A0ABD5NF54_9EURY</name>
<feature type="domain" description="UspA" evidence="2">
    <location>
        <begin position="1"/>
        <end position="52"/>
    </location>
</feature>
<dbReference type="InterPro" id="IPR006015">
    <property type="entry name" value="Universal_stress_UspA"/>
</dbReference>
<dbReference type="RefSeq" id="WP_232570956.1">
    <property type="nucleotide sequence ID" value="NZ_CP089466.1"/>
</dbReference>
<evidence type="ECO:0000259" key="2">
    <source>
        <dbReference type="Pfam" id="PF00582"/>
    </source>
</evidence>
<dbReference type="GeneID" id="69119082"/>
<evidence type="ECO:0000256" key="1">
    <source>
        <dbReference type="ARBA" id="ARBA00008791"/>
    </source>
</evidence>
<dbReference type="CDD" id="cd00293">
    <property type="entry name" value="USP-like"/>
    <property type="match status" value="2"/>
</dbReference>
<dbReference type="InterPro" id="IPR006016">
    <property type="entry name" value="UspA"/>
</dbReference>
<dbReference type="AlphaFoldDB" id="A0ABD5NF54"/>
<dbReference type="PRINTS" id="PR01438">
    <property type="entry name" value="UNVRSLSTRESS"/>
</dbReference>
<dbReference type="SUPFAM" id="SSF52402">
    <property type="entry name" value="Adenine nucleotide alpha hydrolases-like"/>
    <property type="match status" value="2"/>
</dbReference>
<dbReference type="PANTHER" id="PTHR46268">
    <property type="entry name" value="STRESS RESPONSE PROTEIN NHAX"/>
    <property type="match status" value="1"/>
</dbReference>
<dbReference type="EMBL" id="JBHRWN010000002">
    <property type="protein sequence ID" value="MFC3477925.1"/>
    <property type="molecule type" value="Genomic_DNA"/>
</dbReference>
<accession>A0ABD5NF54</accession>
<dbReference type="InterPro" id="IPR014729">
    <property type="entry name" value="Rossmann-like_a/b/a_fold"/>
</dbReference>
<organism evidence="3 4">
    <name type="scientific">Halobacterium litoreum</name>
    <dbReference type="NCBI Taxonomy" id="2039234"/>
    <lineage>
        <taxon>Archaea</taxon>
        <taxon>Methanobacteriati</taxon>
        <taxon>Methanobacteriota</taxon>
        <taxon>Stenosarchaea group</taxon>
        <taxon>Halobacteria</taxon>
        <taxon>Halobacteriales</taxon>
        <taxon>Halobacteriaceae</taxon>
        <taxon>Halobacterium</taxon>
    </lineage>
</organism>
<dbReference type="Proteomes" id="UP001595660">
    <property type="component" value="Unassembled WGS sequence"/>
</dbReference>
<reference evidence="3 4" key="1">
    <citation type="journal article" date="2019" name="Int. J. Syst. Evol. Microbiol.">
        <title>The Global Catalogue of Microorganisms (GCM) 10K type strain sequencing project: providing services to taxonomists for standard genome sequencing and annotation.</title>
        <authorList>
            <consortium name="The Broad Institute Genomics Platform"/>
            <consortium name="The Broad Institute Genome Sequencing Center for Infectious Disease"/>
            <person name="Wu L."/>
            <person name="Ma J."/>
        </authorList>
    </citation>
    <scope>NUCLEOTIDE SEQUENCE [LARGE SCALE GENOMIC DNA]</scope>
    <source>
        <strain evidence="3 4">CGMCC 1.12562</strain>
    </source>
</reference>
<gene>
    <name evidence="3" type="ORF">ACFOKC_09315</name>
</gene>
<feature type="domain" description="UspA" evidence="2">
    <location>
        <begin position="132"/>
        <end position="273"/>
    </location>
</feature>
<evidence type="ECO:0000313" key="3">
    <source>
        <dbReference type="EMBL" id="MFC3477925.1"/>
    </source>
</evidence>
<dbReference type="Gene3D" id="3.40.50.620">
    <property type="entry name" value="HUPs"/>
    <property type="match status" value="2"/>
</dbReference>
<dbReference type="Pfam" id="PF00582">
    <property type="entry name" value="Usp"/>
    <property type="match status" value="3"/>
</dbReference>
<dbReference type="PANTHER" id="PTHR46268:SF6">
    <property type="entry name" value="UNIVERSAL STRESS PROTEIN UP12"/>
    <property type="match status" value="1"/>
</dbReference>
<keyword evidence="4" id="KW-1185">Reference proteome</keyword>
<comment type="caution">
    <text evidence="3">The sequence shown here is derived from an EMBL/GenBank/DDBJ whole genome shotgun (WGS) entry which is preliminary data.</text>
</comment>
<feature type="domain" description="UspA" evidence="2">
    <location>
        <begin position="56"/>
        <end position="119"/>
    </location>
</feature>
<protein>
    <submittedName>
        <fullName evidence="3">Universal stress protein</fullName>
    </submittedName>
</protein>
<evidence type="ECO:0000313" key="4">
    <source>
        <dbReference type="Proteomes" id="UP001595660"/>
    </source>
</evidence>
<proteinExistence type="inferred from homology"/>